<evidence type="ECO:0000313" key="4">
    <source>
        <dbReference type="Proteomes" id="UP000886841"/>
    </source>
</evidence>
<comment type="caution">
    <text evidence="3">The sequence shown here is derived from an EMBL/GenBank/DDBJ whole genome shotgun (WGS) entry which is preliminary data.</text>
</comment>
<evidence type="ECO:0000259" key="2">
    <source>
        <dbReference type="Pfam" id="PF20753"/>
    </source>
</evidence>
<dbReference type="Pfam" id="PF20195">
    <property type="entry name" value="DUF6558"/>
    <property type="match status" value="1"/>
</dbReference>
<organism evidence="3 4">
    <name type="scientific">Candidatus Egerieimonas intestinavium</name>
    <dbReference type="NCBI Taxonomy" id="2840777"/>
    <lineage>
        <taxon>Bacteria</taxon>
        <taxon>Bacillati</taxon>
        <taxon>Bacillota</taxon>
        <taxon>Clostridia</taxon>
        <taxon>Lachnospirales</taxon>
        <taxon>Lachnospiraceae</taxon>
        <taxon>Lachnospiraceae incertae sedis</taxon>
        <taxon>Candidatus Egerieimonas</taxon>
    </lineage>
</organism>
<dbReference type="Pfam" id="PF20753">
    <property type="entry name" value="DUF6558_C"/>
    <property type="match status" value="1"/>
</dbReference>
<protein>
    <submittedName>
        <fullName evidence="3">Uncharacterized protein</fullName>
    </submittedName>
</protein>
<dbReference type="Proteomes" id="UP000886841">
    <property type="component" value="Unassembled WGS sequence"/>
</dbReference>
<dbReference type="EMBL" id="DVHU01000018">
    <property type="protein sequence ID" value="HIR92196.1"/>
    <property type="molecule type" value="Genomic_DNA"/>
</dbReference>
<proteinExistence type="predicted"/>
<feature type="domain" description="DUF6558" evidence="1">
    <location>
        <begin position="6"/>
        <end position="137"/>
    </location>
</feature>
<reference evidence="3" key="1">
    <citation type="submission" date="2020-10" db="EMBL/GenBank/DDBJ databases">
        <authorList>
            <person name="Gilroy R."/>
        </authorList>
    </citation>
    <scope>NUCLEOTIDE SEQUENCE</scope>
    <source>
        <strain evidence="3">ChiSxjej1B13-7041</strain>
    </source>
</reference>
<dbReference type="AlphaFoldDB" id="A0A9D1EI71"/>
<dbReference type="InterPro" id="IPR048276">
    <property type="entry name" value="Phage_tail-like_C"/>
</dbReference>
<evidence type="ECO:0000313" key="3">
    <source>
        <dbReference type="EMBL" id="HIR92196.1"/>
    </source>
</evidence>
<feature type="domain" description="Phage tail-like C-terminal" evidence="2">
    <location>
        <begin position="140"/>
        <end position="257"/>
    </location>
</feature>
<accession>A0A9D1EI71</accession>
<name>A0A9D1EI71_9FIRM</name>
<reference evidence="3" key="2">
    <citation type="journal article" date="2021" name="PeerJ">
        <title>Extensive microbial diversity within the chicken gut microbiome revealed by metagenomics and culture.</title>
        <authorList>
            <person name="Gilroy R."/>
            <person name="Ravi A."/>
            <person name="Getino M."/>
            <person name="Pursley I."/>
            <person name="Horton D.L."/>
            <person name="Alikhan N.F."/>
            <person name="Baker D."/>
            <person name="Gharbi K."/>
            <person name="Hall N."/>
            <person name="Watson M."/>
            <person name="Adriaenssens E.M."/>
            <person name="Foster-Nyarko E."/>
            <person name="Jarju S."/>
            <person name="Secka A."/>
            <person name="Antonio M."/>
            <person name="Oren A."/>
            <person name="Chaudhuri R.R."/>
            <person name="La Ragione R."/>
            <person name="Hildebrand F."/>
            <person name="Pallen M.J."/>
        </authorList>
    </citation>
    <scope>NUCLEOTIDE SEQUENCE</scope>
    <source>
        <strain evidence="3">ChiSxjej1B13-7041</strain>
    </source>
</reference>
<gene>
    <name evidence="3" type="ORF">IAB98_02085</name>
</gene>
<dbReference type="InterPro" id="IPR046688">
    <property type="entry name" value="DUF6558_N"/>
</dbReference>
<evidence type="ECO:0000259" key="1">
    <source>
        <dbReference type="Pfam" id="PF20195"/>
    </source>
</evidence>
<sequence>MSEWIDFSYDGRLLSEFGCQLCRLSGSQDFQESPGSAPSFSTVPLMQGKRFVLAGVSYEDPLEASLEICKKPLWGIPQEFTLPELRELRRWLCRPSFHKLKLIRPGWEHIYLEAAFRMTEETLKGSTYVLRLELKTSSPFGFREDVRHVFSLTPGGSYTIRDISDEPGHLYPRQLKITCREKGDLRLTNSMEERVTLFGGCSAGEVITVENFLLSTSLAAHEIQKDFNFVYFRLANTYRENKNVIAASLPVEIQLIYNPLVKVVI</sequence>